<dbReference type="InterPro" id="IPR036864">
    <property type="entry name" value="Zn2-C6_fun-type_DNA-bd_sf"/>
</dbReference>
<dbReference type="GO" id="GO:0006351">
    <property type="term" value="P:DNA-templated transcription"/>
    <property type="evidence" value="ECO:0007669"/>
    <property type="project" value="InterPro"/>
</dbReference>
<dbReference type="SUPFAM" id="SSF57701">
    <property type="entry name" value="Zn2/Cys6 DNA-binding domain"/>
    <property type="match status" value="1"/>
</dbReference>
<dbReference type="GeneID" id="63724207"/>
<dbReference type="SUPFAM" id="SSF57667">
    <property type="entry name" value="beta-beta-alpha zinc fingers"/>
    <property type="match status" value="1"/>
</dbReference>
<dbReference type="CDD" id="cd00067">
    <property type="entry name" value="GAL4"/>
    <property type="match status" value="1"/>
</dbReference>
<dbReference type="InterPro" id="IPR036236">
    <property type="entry name" value="Znf_C2H2_sf"/>
</dbReference>
<evidence type="ECO:0000256" key="6">
    <source>
        <dbReference type="ARBA" id="ARBA00023242"/>
    </source>
</evidence>
<keyword evidence="7" id="KW-0863">Zinc-finger</keyword>
<dbReference type="Pfam" id="PF00172">
    <property type="entry name" value="Zn_clus"/>
    <property type="match status" value="1"/>
</dbReference>
<dbReference type="STRING" id="1036611.A0A1L9PPD7"/>
<evidence type="ECO:0000259" key="9">
    <source>
        <dbReference type="PROSITE" id="PS50157"/>
    </source>
</evidence>
<evidence type="ECO:0000313" key="11">
    <source>
        <dbReference type="Proteomes" id="UP000184073"/>
    </source>
</evidence>
<dbReference type="RefSeq" id="XP_040669078.1">
    <property type="nucleotide sequence ID" value="XM_040808696.1"/>
</dbReference>
<evidence type="ECO:0000259" key="8">
    <source>
        <dbReference type="PROSITE" id="PS50048"/>
    </source>
</evidence>
<gene>
    <name evidence="10" type="ORF">ASPVEDRAFT_170685</name>
</gene>
<keyword evidence="1" id="KW-0479">Metal-binding</keyword>
<evidence type="ECO:0000313" key="10">
    <source>
        <dbReference type="EMBL" id="OJJ03316.1"/>
    </source>
</evidence>
<dbReference type="Proteomes" id="UP000184073">
    <property type="component" value="Unassembled WGS sequence"/>
</dbReference>
<keyword evidence="6" id="KW-0539">Nucleus</keyword>
<dbReference type="PROSITE" id="PS00463">
    <property type="entry name" value="ZN2_CY6_FUNGAL_1"/>
    <property type="match status" value="1"/>
</dbReference>
<dbReference type="PANTHER" id="PTHR47660">
    <property type="entry name" value="TRANSCRIPTION FACTOR WITH C2H2 AND ZN(2)-CYS(6) DNA BINDING DOMAIN (EUROFUNG)-RELATED-RELATED"/>
    <property type="match status" value="1"/>
</dbReference>
<evidence type="ECO:0000256" key="3">
    <source>
        <dbReference type="ARBA" id="ARBA00023015"/>
    </source>
</evidence>
<dbReference type="VEuPathDB" id="FungiDB:ASPVEDRAFT_170685"/>
<protein>
    <recommendedName>
        <fullName evidence="12">Zn(2)-C6 fungal-type domain-containing protein</fullName>
    </recommendedName>
</protein>
<dbReference type="AlphaFoldDB" id="A0A1L9PPD7"/>
<reference evidence="11" key="1">
    <citation type="journal article" date="2017" name="Genome Biol.">
        <title>Comparative genomics reveals high biological diversity and specific adaptations in the industrially and medically important fungal genus Aspergillus.</title>
        <authorList>
            <person name="de Vries R.P."/>
            <person name="Riley R."/>
            <person name="Wiebenga A."/>
            <person name="Aguilar-Osorio G."/>
            <person name="Amillis S."/>
            <person name="Uchima C.A."/>
            <person name="Anderluh G."/>
            <person name="Asadollahi M."/>
            <person name="Askin M."/>
            <person name="Barry K."/>
            <person name="Battaglia E."/>
            <person name="Bayram O."/>
            <person name="Benocci T."/>
            <person name="Braus-Stromeyer S.A."/>
            <person name="Caldana C."/>
            <person name="Canovas D."/>
            <person name="Cerqueira G.C."/>
            <person name="Chen F."/>
            <person name="Chen W."/>
            <person name="Choi C."/>
            <person name="Clum A."/>
            <person name="Dos Santos R.A."/>
            <person name="Damasio A.R."/>
            <person name="Diallinas G."/>
            <person name="Emri T."/>
            <person name="Fekete E."/>
            <person name="Flipphi M."/>
            <person name="Freyberg S."/>
            <person name="Gallo A."/>
            <person name="Gournas C."/>
            <person name="Habgood R."/>
            <person name="Hainaut M."/>
            <person name="Harispe M.L."/>
            <person name="Henrissat B."/>
            <person name="Hilden K.S."/>
            <person name="Hope R."/>
            <person name="Hossain A."/>
            <person name="Karabika E."/>
            <person name="Karaffa L."/>
            <person name="Karanyi Z."/>
            <person name="Krasevec N."/>
            <person name="Kuo A."/>
            <person name="Kusch H."/>
            <person name="LaButti K."/>
            <person name="Lagendijk E.L."/>
            <person name="Lapidus A."/>
            <person name="Levasseur A."/>
            <person name="Lindquist E."/>
            <person name="Lipzen A."/>
            <person name="Logrieco A.F."/>
            <person name="MacCabe A."/>
            <person name="Maekelae M.R."/>
            <person name="Malavazi I."/>
            <person name="Melin P."/>
            <person name="Meyer V."/>
            <person name="Mielnichuk N."/>
            <person name="Miskei M."/>
            <person name="Molnar A.P."/>
            <person name="Mule G."/>
            <person name="Ngan C.Y."/>
            <person name="Orejas M."/>
            <person name="Orosz E."/>
            <person name="Ouedraogo J.P."/>
            <person name="Overkamp K.M."/>
            <person name="Park H.-S."/>
            <person name="Perrone G."/>
            <person name="Piumi F."/>
            <person name="Punt P.J."/>
            <person name="Ram A.F."/>
            <person name="Ramon A."/>
            <person name="Rauscher S."/>
            <person name="Record E."/>
            <person name="Riano-Pachon D.M."/>
            <person name="Robert V."/>
            <person name="Roehrig J."/>
            <person name="Ruller R."/>
            <person name="Salamov A."/>
            <person name="Salih N.S."/>
            <person name="Samson R.A."/>
            <person name="Sandor E."/>
            <person name="Sanguinetti M."/>
            <person name="Schuetze T."/>
            <person name="Sepcic K."/>
            <person name="Shelest E."/>
            <person name="Sherlock G."/>
            <person name="Sophianopoulou V."/>
            <person name="Squina F.M."/>
            <person name="Sun H."/>
            <person name="Susca A."/>
            <person name="Todd R.B."/>
            <person name="Tsang A."/>
            <person name="Unkles S.E."/>
            <person name="van de Wiele N."/>
            <person name="van Rossen-Uffink D."/>
            <person name="Oliveira J.V."/>
            <person name="Vesth T.C."/>
            <person name="Visser J."/>
            <person name="Yu J.-H."/>
            <person name="Zhou M."/>
            <person name="Andersen M.R."/>
            <person name="Archer D.B."/>
            <person name="Baker S.E."/>
            <person name="Benoit I."/>
            <person name="Brakhage A.A."/>
            <person name="Braus G.H."/>
            <person name="Fischer R."/>
            <person name="Frisvad J.C."/>
            <person name="Goldman G.H."/>
            <person name="Houbraken J."/>
            <person name="Oakley B."/>
            <person name="Pocsi I."/>
            <person name="Scazzocchio C."/>
            <person name="Seiboth B."/>
            <person name="vanKuyk P.A."/>
            <person name="Wortman J."/>
            <person name="Dyer P.S."/>
            <person name="Grigoriev I.V."/>
        </authorList>
    </citation>
    <scope>NUCLEOTIDE SEQUENCE [LARGE SCALE GENOMIC DNA]</scope>
    <source>
        <strain evidence="11">CBS 583.65</strain>
    </source>
</reference>
<dbReference type="Pfam" id="PF04082">
    <property type="entry name" value="Fungal_trans"/>
    <property type="match status" value="1"/>
</dbReference>
<name>A0A1L9PPD7_ASPVE</name>
<accession>A0A1L9PPD7</accession>
<proteinExistence type="predicted"/>
<dbReference type="GO" id="GO:0003677">
    <property type="term" value="F:DNA binding"/>
    <property type="evidence" value="ECO:0007669"/>
    <property type="project" value="UniProtKB-KW"/>
</dbReference>
<evidence type="ECO:0000256" key="7">
    <source>
        <dbReference type="PROSITE-ProRule" id="PRU00042"/>
    </source>
</evidence>
<keyword evidence="11" id="KW-1185">Reference proteome</keyword>
<evidence type="ECO:0000256" key="2">
    <source>
        <dbReference type="ARBA" id="ARBA00022833"/>
    </source>
</evidence>
<dbReference type="GO" id="GO:0000981">
    <property type="term" value="F:DNA-binding transcription factor activity, RNA polymerase II-specific"/>
    <property type="evidence" value="ECO:0007669"/>
    <property type="project" value="InterPro"/>
</dbReference>
<dbReference type="SMART" id="SM00355">
    <property type="entry name" value="ZnF_C2H2"/>
    <property type="match status" value="2"/>
</dbReference>
<keyword evidence="2" id="KW-0862">Zinc</keyword>
<evidence type="ECO:0000256" key="1">
    <source>
        <dbReference type="ARBA" id="ARBA00022723"/>
    </source>
</evidence>
<feature type="domain" description="Zn(2)-C6 fungal-type" evidence="8">
    <location>
        <begin position="79"/>
        <end position="108"/>
    </location>
</feature>
<dbReference type="Gene3D" id="3.30.160.60">
    <property type="entry name" value="Classic Zinc Finger"/>
    <property type="match status" value="1"/>
</dbReference>
<evidence type="ECO:0008006" key="12">
    <source>
        <dbReference type="Google" id="ProtNLM"/>
    </source>
</evidence>
<dbReference type="InterPro" id="IPR007219">
    <property type="entry name" value="XnlR_reg_dom"/>
</dbReference>
<dbReference type="EMBL" id="KV878130">
    <property type="protein sequence ID" value="OJJ03316.1"/>
    <property type="molecule type" value="Genomic_DNA"/>
</dbReference>
<feature type="domain" description="C2H2-type" evidence="9">
    <location>
        <begin position="13"/>
        <end position="38"/>
    </location>
</feature>
<dbReference type="PROSITE" id="PS50048">
    <property type="entry name" value="ZN2_CY6_FUNGAL_2"/>
    <property type="match status" value="1"/>
</dbReference>
<organism evidence="10 11">
    <name type="scientific">Aspergillus versicolor CBS 583.65</name>
    <dbReference type="NCBI Taxonomy" id="1036611"/>
    <lineage>
        <taxon>Eukaryota</taxon>
        <taxon>Fungi</taxon>
        <taxon>Dikarya</taxon>
        <taxon>Ascomycota</taxon>
        <taxon>Pezizomycotina</taxon>
        <taxon>Eurotiomycetes</taxon>
        <taxon>Eurotiomycetidae</taxon>
        <taxon>Eurotiales</taxon>
        <taxon>Aspergillaceae</taxon>
        <taxon>Aspergillus</taxon>
        <taxon>Aspergillus subgen. Nidulantes</taxon>
    </lineage>
</organism>
<dbReference type="OrthoDB" id="10261408at2759"/>
<dbReference type="PANTHER" id="PTHR47660:SF7">
    <property type="entry name" value="TRANSCRIPTION FACTOR WITH C2H2 AND ZN(2)-CYS(6) DNA BINDING DOMAIN (EUROFUNG)"/>
    <property type="match status" value="1"/>
</dbReference>
<dbReference type="SMART" id="SM00066">
    <property type="entry name" value="GAL4"/>
    <property type="match status" value="1"/>
</dbReference>
<sequence>MSRRSDNSAAHPFQCSHPGCSAAYQRKEHLNRHLAHHSQGARSSCPYCDSTLARSDLLRRHIKNYHPEKQAPPSRAQKACSACHARKERCDGGYPCSRCQRRGVTCSYTRLETACERQADFSADLTASVPSSSRWIAQDYIDIYFDEFHPIWPFLFRATFKPSEEPCVLLQSMAMMGLWIKGFVNCHYTLTRSKLADGCMKSQWYMPETVSPDEHTPWPIPTYQSILLQLIFALLIAKQESTLDLNLRFQLPDEKYKLLTSLVETCRQVGLFNYPNMLARFHPSAPIALIWVSVEEIKRFGLALYKLCRMCTRTSLADKGGSSRGLRSELLTLADLDFCMPDSDEIWNAPPSSGTEWFRSTALQQSCRDNRDPDGWISQTAVKLHDEHVGLDWI</sequence>
<dbReference type="InterPro" id="IPR001138">
    <property type="entry name" value="Zn2Cys6_DnaBD"/>
</dbReference>
<evidence type="ECO:0000256" key="5">
    <source>
        <dbReference type="ARBA" id="ARBA00023163"/>
    </source>
</evidence>
<evidence type="ECO:0000256" key="4">
    <source>
        <dbReference type="ARBA" id="ARBA00023125"/>
    </source>
</evidence>
<dbReference type="GO" id="GO:0008270">
    <property type="term" value="F:zinc ion binding"/>
    <property type="evidence" value="ECO:0007669"/>
    <property type="project" value="UniProtKB-KW"/>
</dbReference>
<dbReference type="PROSITE" id="PS00028">
    <property type="entry name" value="ZINC_FINGER_C2H2_1"/>
    <property type="match status" value="2"/>
</dbReference>
<dbReference type="PROSITE" id="PS50157">
    <property type="entry name" value="ZINC_FINGER_C2H2_2"/>
    <property type="match status" value="1"/>
</dbReference>
<keyword evidence="4" id="KW-0238">DNA-binding</keyword>
<keyword evidence="5" id="KW-0804">Transcription</keyword>
<keyword evidence="3" id="KW-0805">Transcription regulation</keyword>
<dbReference type="InterPro" id="IPR013087">
    <property type="entry name" value="Znf_C2H2_type"/>
</dbReference>
<dbReference type="Gene3D" id="4.10.240.10">
    <property type="entry name" value="Zn(2)-C6 fungal-type DNA-binding domain"/>
    <property type="match status" value="1"/>
</dbReference>